<feature type="compositionally biased region" description="Low complexity" evidence="1">
    <location>
        <begin position="206"/>
        <end position="215"/>
    </location>
</feature>
<sequence>MQPPKPPEPEGNWDALVAVLTPAQRLMLAQAALSLPTSNEDLPEPQLQLPNDSHPLLQPQPQHQQGNTSFELSASMYNSNLPHGDPSFELTANDTLGFDESIPEVPRQATGLETNERSLYNIINQSSAFQSSIPVSDGLSRQIGDFETFTDLRRYSDPGLSTFPSATESIWQSQPGFLAAGVNHPGLVPSSFPNWKSADNDAIAGNSNSNSSSSNATRDLIPKTLQNNVKNLECMFCGRAVR</sequence>
<evidence type="ECO:0000256" key="1">
    <source>
        <dbReference type="SAM" id="MobiDB-lite"/>
    </source>
</evidence>
<accession>A0A1Y2BPE0</accession>
<evidence type="ECO:0000313" key="2">
    <source>
        <dbReference type="EMBL" id="ORY36457.1"/>
    </source>
</evidence>
<organism evidence="2 3">
    <name type="scientific">Rhizoclosmatium globosum</name>
    <dbReference type="NCBI Taxonomy" id="329046"/>
    <lineage>
        <taxon>Eukaryota</taxon>
        <taxon>Fungi</taxon>
        <taxon>Fungi incertae sedis</taxon>
        <taxon>Chytridiomycota</taxon>
        <taxon>Chytridiomycota incertae sedis</taxon>
        <taxon>Chytridiomycetes</taxon>
        <taxon>Chytridiales</taxon>
        <taxon>Chytriomycetaceae</taxon>
        <taxon>Rhizoclosmatium</taxon>
    </lineage>
</organism>
<reference evidence="2 3" key="1">
    <citation type="submission" date="2016-07" db="EMBL/GenBank/DDBJ databases">
        <title>Pervasive Adenine N6-methylation of Active Genes in Fungi.</title>
        <authorList>
            <consortium name="DOE Joint Genome Institute"/>
            <person name="Mondo S.J."/>
            <person name="Dannebaum R.O."/>
            <person name="Kuo R.C."/>
            <person name="Labutti K."/>
            <person name="Haridas S."/>
            <person name="Kuo A."/>
            <person name="Salamov A."/>
            <person name="Ahrendt S.R."/>
            <person name="Lipzen A."/>
            <person name="Sullivan W."/>
            <person name="Andreopoulos W.B."/>
            <person name="Clum A."/>
            <person name="Lindquist E."/>
            <person name="Daum C."/>
            <person name="Ramamoorthy G.K."/>
            <person name="Gryganskyi A."/>
            <person name="Culley D."/>
            <person name="Magnuson J.K."/>
            <person name="James T.Y."/>
            <person name="O'Malley M.A."/>
            <person name="Stajich J.E."/>
            <person name="Spatafora J.W."/>
            <person name="Visel A."/>
            <person name="Grigoriev I.V."/>
        </authorList>
    </citation>
    <scope>NUCLEOTIDE SEQUENCE [LARGE SCALE GENOMIC DNA]</scope>
    <source>
        <strain evidence="2 3">JEL800</strain>
    </source>
</reference>
<dbReference type="Proteomes" id="UP000193642">
    <property type="component" value="Unassembled WGS sequence"/>
</dbReference>
<proteinExistence type="predicted"/>
<keyword evidence="3" id="KW-1185">Reference proteome</keyword>
<evidence type="ECO:0000313" key="3">
    <source>
        <dbReference type="Proteomes" id="UP000193642"/>
    </source>
</evidence>
<feature type="region of interest" description="Disordered" evidence="1">
    <location>
        <begin position="199"/>
        <end position="218"/>
    </location>
</feature>
<comment type="caution">
    <text evidence="2">The sequence shown here is derived from an EMBL/GenBank/DDBJ whole genome shotgun (WGS) entry which is preliminary data.</text>
</comment>
<gene>
    <name evidence="2" type="ORF">BCR33DRAFT_721983</name>
</gene>
<feature type="region of interest" description="Disordered" evidence="1">
    <location>
        <begin position="36"/>
        <end position="67"/>
    </location>
</feature>
<dbReference type="EMBL" id="MCGO01000055">
    <property type="protein sequence ID" value="ORY36457.1"/>
    <property type="molecule type" value="Genomic_DNA"/>
</dbReference>
<name>A0A1Y2BPE0_9FUNG</name>
<dbReference type="AlphaFoldDB" id="A0A1Y2BPE0"/>
<feature type="compositionally biased region" description="Low complexity" evidence="1">
    <location>
        <begin position="54"/>
        <end position="65"/>
    </location>
</feature>
<protein>
    <submittedName>
        <fullName evidence="2">Uncharacterized protein</fullName>
    </submittedName>
</protein>